<dbReference type="EMBL" id="CM032190">
    <property type="protein sequence ID" value="KAG7086217.1"/>
    <property type="molecule type" value="Genomic_DNA"/>
</dbReference>
<feature type="region of interest" description="Disordered" evidence="1">
    <location>
        <begin position="119"/>
        <end position="149"/>
    </location>
</feature>
<evidence type="ECO:0000313" key="3">
    <source>
        <dbReference type="Proteomes" id="UP001049176"/>
    </source>
</evidence>
<protein>
    <submittedName>
        <fullName evidence="2">Uncharacterized protein</fullName>
    </submittedName>
</protein>
<dbReference type="GeneID" id="66071259"/>
<proteinExistence type="predicted"/>
<accession>A0A9P7RMI9</accession>
<evidence type="ECO:0000313" key="2">
    <source>
        <dbReference type="EMBL" id="KAG7086217.1"/>
    </source>
</evidence>
<dbReference type="Proteomes" id="UP001049176">
    <property type="component" value="Chromosome 10"/>
</dbReference>
<sequence length="187" mass="20274">MTHPKYEKKALSKSLVQKTWSNLIENENDYEDDWTSGKYEVLVVVTKDIEVKDPPILDNGPEPSALSANSGAEFSAIPSLSFPIPQVVVPNLNLSPSSLPTSQSIDGLDNHVFTTPASSSLSDGSFSAPNPPFNLSSQSSSSFVNQNSGQYNPETTMGMDMNLTWSDWGRWLPFAGQQGMDVMAGGR</sequence>
<comment type="caution">
    <text evidence="2">The sequence shown here is derived from an EMBL/GenBank/DDBJ whole genome shotgun (WGS) entry which is preliminary data.</text>
</comment>
<name>A0A9P7RMI9_9AGAR</name>
<gene>
    <name evidence="2" type="ORF">E1B28_002183</name>
</gene>
<dbReference type="KEGG" id="more:E1B28_002183"/>
<dbReference type="RefSeq" id="XP_043002688.1">
    <property type="nucleotide sequence ID" value="XM_043159090.1"/>
</dbReference>
<feature type="compositionally biased region" description="Low complexity" evidence="1">
    <location>
        <begin position="119"/>
        <end position="148"/>
    </location>
</feature>
<dbReference type="AlphaFoldDB" id="A0A9P7RMI9"/>
<evidence type="ECO:0000256" key="1">
    <source>
        <dbReference type="SAM" id="MobiDB-lite"/>
    </source>
</evidence>
<organism evidence="2 3">
    <name type="scientific">Marasmius oreades</name>
    <name type="common">fairy-ring Marasmius</name>
    <dbReference type="NCBI Taxonomy" id="181124"/>
    <lineage>
        <taxon>Eukaryota</taxon>
        <taxon>Fungi</taxon>
        <taxon>Dikarya</taxon>
        <taxon>Basidiomycota</taxon>
        <taxon>Agaricomycotina</taxon>
        <taxon>Agaricomycetes</taxon>
        <taxon>Agaricomycetidae</taxon>
        <taxon>Agaricales</taxon>
        <taxon>Marasmiineae</taxon>
        <taxon>Marasmiaceae</taxon>
        <taxon>Marasmius</taxon>
    </lineage>
</organism>
<dbReference type="OrthoDB" id="3031569at2759"/>
<reference evidence="2" key="1">
    <citation type="journal article" date="2021" name="Genome Biol. Evol.">
        <title>The assembled and annotated genome of the fairy-ring fungus Marasmius oreades.</title>
        <authorList>
            <person name="Hiltunen M."/>
            <person name="Ament-Velasquez S.L."/>
            <person name="Johannesson H."/>
        </authorList>
    </citation>
    <scope>NUCLEOTIDE SEQUENCE</scope>
    <source>
        <strain evidence="2">03SP1</strain>
    </source>
</reference>
<keyword evidence="3" id="KW-1185">Reference proteome</keyword>